<reference evidence="1 2" key="1">
    <citation type="submission" date="2019-06" db="EMBL/GenBank/DDBJ databases">
        <title>Sorghum-associated microbial communities from plants grown in Nebraska, USA.</title>
        <authorList>
            <person name="Schachtman D."/>
        </authorList>
    </citation>
    <scope>NUCLEOTIDE SEQUENCE [LARGE SCALE GENOMIC DNA]</scope>
    <source>
        <strain evidence="1 2">1225</strain>
    </source>
</reference>
<evidence type="ECO:0000313" key="1">
    <source>
        <dbReference type="EMBL" id="TWF59219.1"/>
    </source>
</evidence>
<comment type="caution">
    <text evidence="1">The sequence shown here is derived from an EMBL/GenBank/DDBJ whole genome shotgun (WGS) entry which is preliminary data.</text>
</comment>
<sequence length="101" mass="11234">MSVAVTPAPELPPEFAPALARLPDGAMEGIFQGRRWGATIQRSQDGRRIWLFAEERGGTDIVSFNLYTLAGERPLLKPCEMSSEKVIDFVVGFRPVVSHYK</sequence>
<protein>
    <submittedName>
        <fullName evidence="1">Uncharacterized protein</fullName>
    </submittedName>
</protein>
<dbReference type="RefSeq" id="WP_145633332.1">
    <property type="nucleotide sequence ID" value="NZ_VIWP01000001.1"/>
</dbReference>
<keyword evidence="2" id="KW-1185">Reference proteome</keyword>
<proteinExistence type="predicted"/>
<dbReference type="OrthoDB" id="1189996at2"/>
<dbReference type="AlphaFoldDB" id="A0A561R9D4"/>
<name>A0A561R9D4_9HYPH</name>
<evidence type="ECO:0000313" key="2">
    <source>
        <dbReference type="Proteomes" id="UP000320653"/>
    </source>
</evidence>
<dbReference type="EMBL" id="VIWP01000001">
    <property type="protein sequence ID" value="TWF59219.1"/>
    <property type="molecule type" value="Genomic_DNA"/>
</dbReference>
<gene>
    <name evidence="1" type="ORF">FHW37_1011025</name>
</gene>
<organism evidence="1 2">
    <name type="scientific">Neorhizobium alkalisoli</name>
    <dbReference type="NCBI Taxonomy" id="528178"/>
    <lineage>
        <taxon>Bacteria</taxon>
        <taxon>Pseudomonadati</taxon>
        <taxon>Pseudomonadota</taxon>
        <taxon>Alphaproteobacteria</taxon>
        <taxon>Hyphomicrobiales</taxon>
        <taxon>Rhizobiaceae</taxon>
        <taxon>Rhizobium/Agrobacterium group</taxon>
        <taxon>Neorhizobium</taxon>
    </lineage>
</organism>
<accession>A0A561R9D4</accession>
<dbReference type="Proteomes" id="UP000320653">
    <property type="component" value="Unassembled WGS sequence"/>
</dbReference>